<dbReference type="EMBL" id="MFFB01000001">
    <property type="protein sequence ID" value="OGE97367.1"/>
    <property type="molecule type" value="Genomic_DNA"/>
</dbReference>
<feature type="domain" description="DUF8128" evidence="2">
    <location>
        <begin position="56"/>
        <end position="350"/>
    </location>
</feature>
<evidence type="ECO:0000256" key="1">
    <source>
        <dbReference type="SAM" id="Phobius"/>
    </source>
</evidence>
<evidence type="ECO:0000313" key="3">
    <source>
        <dbReference type="EMBL" id="OGE97367.1"/>
    </source>
</evidence>
<accession>A0A1F5Q5H0</accession>
<keyword evidence="1" id="KW-0812">Transmembrane</keyword>
<keyword evidence="1" id="KW-1133">Transmembrane helix</keyword>
<feature type="transmembrane region" description="Helical" evidence="1">
    <location>
        <begin position="14"/>
        <end position="39"/>
    </location>
</feature>
<dbReference type="AlphaFoldDB" id="A0A1F5Q5H0"/>
<keyword evidence="1" id="KW-0472">Membrane</keyword>
<protein>
    <recommendedName>
        <fullName evidence="2">DUF8128 domain-containing protein</fullName>
    </recommendedName>
</protein>
<dbReference type="STRING" id="1817841.A3B10_02110"/>
<evidence type="ECO:0000313" key="4">
    <source>
        <dbReference type="Proteomes" id="UP000177281"/>
    </source>
</evidence>
<reference evidence="3 4" key="1">
    <citation type="journal article" date="2016" name="Nat. Commun.">
        <title>Thousands of microbial genomes shed light on interconnected biogeochemical processes in an aquifer system.</title>
        <authorList>
            <person name="Anantharaman K."/>
            <person name="Brown C.T."/>
            <person name="Hug L.A."/>
            <person name="Sharon I."/>
            <person name="Castelle C.J."/>
            <person name="Probst A.J."/>
            <person name="Thomas B.C."/>
            <person name="Singh A."/>
            <person name="Wilkins M.J."/>
            <person name="Karaoz U."/>
            <person name="Brodie E.L."/>
            <person name="Williams K.H."/>
            <person name="Hubbard S.S."/>
            <person name="Banfield J.F."/>
        </authorList>
    </citation>
    <scope>NUCLEOTIDE SEQUENCE [LARGE SCALE GENOMIC DNA]</scope>
</reference>
<gene>
    <name evidence="3" type="ORF">A3B10_02110</name>
</gene>
<sequence>MSFLTDYISLITEVLFAGVFGWIFFFIFLSALVYMLWWLKRDRNRNKFMDAVKWVFLEVKVDELNEKSPLAMEQIFAALHAIHQNFTWGEMLNGKVVLFVSCEIVSLGGKVSYVFKLPERYRNLLESALFAQYPKAEVHEVEDYLRNIPHHYDPEFAPFDFWGTQWLKKKVSEYPIRTYAQTESFEHSAQETFVDPLSNVIEVMSNLQPYELMAYQVIIKPVNDDWKEHARHLVKKLKGEPMEHGESIWGKILFTVPSLLLDALFSAFSGPADEKARPKTRADEPPPSLMLHKTDIEKFVITSIERSLGKISYEVRVRTLYLTPKDKLNKALRVPEIVGALRNFDDINLNGLKPDIGHSWTDKAYKISEKLEQPYLRMNILKRKRHMLHYFRVRSHWKGIGKVMMNTEELASIFHFPQVPHSRVSQLERVSAVKAAPPMDLPIK</sequence>
<dbReference type="Pfam" id="PF26449">
    <property type="entry name" value="DUF8128"/>
    <property type="match status" value="1"/>
</dbReference>
<name>A0A1F5Q5H0_9BACT</name>
<proteinExistence type="predicted"/>
<dbReference type="InterPro" id="IPR058441">
    <property type="entry name" value="DUF8128"/>
</dbReference>
<organism evidence="3 4">
    <name type="scientific">Candidatus Doudnabacteria bacterium RIFCSPLOWO2_01_FULL_44_21</name>
    <dbReference type="NCBI Taxonomy" id="1817841"/>
    <lineage>
        <taxon>Bacteria</taxon>
        <taxon>Candidatus Doudnaibacteriota</taxon>
    </lineage>
</organism>
<comment type="caution">
    <text evidence="3">The sequence shown here is derived from an EMBL/GenBank/DDBJ whole genome shotgun (WGS) entry which is preliminary data.</text>
</comment>
<evidence type="ECO:0000259" key="2">
    <source>
        <dbReference type="Pfam" id="PF26449"/>
    </source>
</evidence>
<dbReference type="Proteomes" id="UP000177281">
    <property type="component" value="Unassembled WGS sequence"/>
</dbReference>